<sequence>MLTAALGIYRFTRRLKGRFADYAKKRAAAKKAREEAELRLPVLFYASWHGSSLRRMESAFGLDFGEYDEEALQTIRISLAAKSSVKHLEEARQGLAIGTSKTMTKQQHQAIDTEANQDIWDFPKIRGVTNAVLNLLKNTLKVDESDEEDRRLFGDLEMNDEGMSDEPLGCKGDMSLDRQALELNARPGAEVMEFFHDRNVAEAKVQPDANQLTEWDEVLDDSEIEALNRLVYELQPKLAPPEEMSVQVRRKPLLKYNAVLFFGEASGANLQARGGGGRDGAVQDIRRAVLRSLARPSVQKAPEWLLSLTRLCRVVGQSTRPWRMTSALHTGHYWHGVPCPCAELCRSDGR</sequence>
<dbReference type="Proteomes" id="UP000186817">
    <property type="component" value="Unassembled WGS sequence"/>
</dbReference>
<comment type="caution">
    <text evidence="1">The sequence shown here is derived from an EMBL/GenBank/DDBJ whole genome shotgun (WGS) entry which is preliminary data.</text>
</comment>
<protein>
    <submittedName>
        <fullName evidence="1">Uncharacterized protein</fullName>
    </submittedName>
</protein>
<dbReference type="AlphaFoldDB" id="A0A1Q9D333"/>
<dbReference type="OrthoDB" id="413477at2759"/>
<gene>
    <name evidence="1" type="ORF">AK812_SmicGene28917</name>
</gene>
<evidence type="ECO:0000313" key="2">
    <source>
        <dbReference type="Proteomes" id="UP000186817"/>
    </source>
</evidence>
<reference evidence="1 2" key="1">
    <citation type="submission" date="2016-02" db="EMBL/GenBank/DDBJ databases">
        <title>Genome analysis of coral dinoflagellate symbionts highlights evolutionary adaptations to a symbiotic lifestyle.</title>
        <authorList>
            <person name="Aranda M."/>
            <person name="Li Y."/>
            <person name="Liew Y.J."/>
            <person name="Baumgarten S."/>
            <person name="Simakov O."/>
            <person name="Wilson M."/>
            <person name="Piel J."/>
            <person name="Ashoor H."/>
            <person name="Bougouffa S."/>
            <person name="Bajic V.B."/>
            <person name="Ryu T."/>
            <person name="Ravasi T."/>
            <person name="Bayer T."/>
            <person name="Micklem G."/>
            <person name="Kim H."/>
            <person name="Bhak J."/>
            <person name="Lajeunesse T.C."/>
            <person name="Voolstra C.R."/>
        </authorList>
    </citation>
    <scope>NUCLEOTIDE SEQUENCE [LARGE SCALE GENOMIC DNA]</scope>
    <source>
        <strain evidence="1 2">CCMP2467</strain>
    </source>
</reference>
<proteinExistence type="predicted"/>
<keyword evidence="2" id="KW-1185">Reference proteome</keyword>
<dbReference type="EMBL" id="LSRX01000752">
    <property type="protein sequence ID" value="OLP89588.1"/>
    <property type="molecule type" value="Genomic_DNA"/>
</dbReference>
<organism evidence="1 2">
    <name type="scientific">Symbiodinium microadriaticum</name>
    <name type="common">Dinoflagellate</name>
    <name type="synonym">Zooxanthella microadriatica</name>
    <dbReference type="NCBI Taxonomy" id="2951"/>
    <lineage>
        <taxon>Eukaryota</taxon>
        <taxon>Sar</taxon>
        <taxon>Alveolata</taxon>
        <taxon>Dinophyceae</taxon>
        <taxon>Suessiales</taxon>
        <taxon>Symbiodiniaceae</taxon>
        <taxon>Symbiodinium</taxon>
    </lineage>
</organism>
<evidence type="ECO:0000313" key="1">
    <source>
        <dbReference type="EMBL" id="OLP89588.1"/>
    </source>
</evidence>
<accession>A0A1Q9D333</accession>
<name>A0A1Q9D333_SYMMI</name>